<dbReference type="InterPro" id="IPR015422">
    <property type="entry name" value="PyrdxlP-dep_Trfase_small"/>
</dbReference>
<dbReference type="SUPFAM" id="SSF53383">
    <property type="entry name" value="PLP-dependent transferases"/>
    <property type="match status" value="1"/>
</dbReference>
<accession>A0A8H5V824</accession>
<dbReference type="OrthoDB" id="7042322at2759"/>
<dbReference type="PANTHER" id="PTHR43510">
    <property type="entry name" value="AMINOTRANSFERASE FUNCTION, HYPOTHETICAL (EUROFUNG)"/>
    <property type="match status" value="1"/>
</dbReference>
<evidence type="ECO:0000259" key="3">
    <source>
        <dbReference type="Pfam" id="PF00155"/>
    </source>
</evidence>
<sequence>MVRIAPFAVEQWMDEYETTPGVLNVAETCAASVSIDDLVGMCKDPRAQGPIDTSLKLTYGPIPGSNALRERIAAQCSTEDTKLIAEDIVVTQGAIGANFLALYSLVGPNDHVVCVYPTYQQLYEVPRSIGAEVSLWKLKEEESFVPNVDELIKLIRKNTKMIIINNPNNPTGAPIHNSELGRIAQIAKEKGIILLSDEVYRPLFHGGASGQIDIPKSATTLGYERTITTGSMSKGYALAGIRVGWIASKDKSIISTIMAARDYTTISVSQIDDQVARYALSPAVLPSLVDRNLSLARNNAKLVKEFIGRYKAVCSWVEPTAGTTAFVRFIKNGQPINDVDFCLDLLSKNNVLFVAGSKCFGNDEDFKGYIRMGYVCETHVLVEGLKRLGAYIDANLLQLPT</sequence>
<dbReference type="GO" id="GO:0008483">
    <property type="term" value="F:transaminase activity"/>
    <property type="evidence" value="ECO:0007669"/>
    <property type="project" value="UniProtKB-KW"/>
</dbReference>
<evidence type="ECO:0000313" key="5">
    <source>
        <dbReference type="Proteomes" id="UP000547976"/>
    </source>
</evidence>
<dbReference type="InterPro" id="IPR004838">
    <property type="entry name" value="NHTrfase_class1_PyrdxlP-BS"/>
</dbReference>
<dbReference type="Pfam" id="PF00155">
    <property type="entry name" value="Aminotran_1_2"/>
    <property type="match status" value="1"/>
</dbReference>
<dbReference type="EMBL" id="JAAOAV010000007">
    <property type="protein sequence ID" value="KAF5612618.1"/>
    <property type="molecule type" value="Genomic_DNA"/>
</dbReference>
<reference evidence="4 5" key="1">
    <citation type="submission" date="2020-05" db="EMBL/GenBank/DDBJ databases">
        <title>Identification and distribution of gene clusters putatively required for synthesis of sphingolipid metabolism inhibitors in phylogenetically diverse species of the filamentous fungus Fusarium.</title>
        <authorList>
            <person name="Kim H.-S."/>
            <person name="Busman M."/>
            <person name="Brown D.W."/>
            <person name="Divon H."/>
            <person name="Uhlig S."/>
            <person name="Proctor R.H."/>
        </authorList>
    </citation>
    <scope>NUCLEOTIDE SEQUENCE [LARGE SCALE GENOMIC DNA]</scope>
    <source>
        <strain evidence="4 5">NRRL 66333</strain>
    </source>
</reference>
<proteinExistence type="inferred from homology"/>
<keyword evidence="5" id="KW-1185">Reference proteome</keyword>
<gene>
    <name evidence="4" type="ORF">FSUBG_1425</name>
</gene>
<dbReference type="AlphaFoldDB" id="A0A8H5V824"/>
<comment type="similarity">
    <text evidence="1">Belongs to the class-I pyridoxal-phosphate-dependent aminotransferase family.</text>
</comment>
<dbReference type="InterPro" id="IPR004839">
    <property type="entry name" value="Aminotransferase_I/II_large"/>
</dbReference>
<keyword evidence="4" id="KW-0032">Aminotransferase</keyword>
<keyword evidence="2" id="KW-0663">Pyridoxal phosphate</keyword>
<dbReference type="RefSeq" id="XP_036543135.1">
    <property type="nucleotide sequence ID" value="XM_036679092.1"/>
</dbReference>
<dbReference type="Gene3D" id="3.40.640.10">
    <property type="entry name" value="Type I PLP-dependent aspartate aminotransferase-like (Major domain)"/>
    <property type="match status" value="1"/>
</dbReference>
<organism evidence="4 5">
    <name type="scientific">Gibberella subglutinans</name>
    <name type="common">Fusarium subglutinans</name>
    <dbReference type="NCBI Taxonomy" id="42677"/>
    <lineage>
        <taxon>Eukaryota</taxon>
        <taxon>Fungi</taxon>
        <taxon>Dikarya</taxon>
        <taxon>Ascomycota</taxon>
        <taxon>Pezizomycotina</taxon>
        <taxon>Sordariomycetes</taxon>
        <taxon>Hypocreomycetidae</taxon>
        <taxon>Hypocreales</taxon>
        <taxon>Nectriaceae</taxon>
        <taxon>Fusarium</taxon>
        <taxon>Fusarium fujikuroi species complex</taxon>
    </lineage>
</organism>
<evidence type="ECO:0000313" key="4">
    <source>
        <dbReference type="EMBL" id="KAF5612618.1"/>
    </source>
</evidence>
<feature type="domain" description="Aminotransferase class I/classII large" evidence="3">
    <location>
        <begin position="58"/>
        <end position="359"/>
    </location>
</feature>
<dbReference type="GO" id="GO:0030170">
    <property type="term" value="F:pyridoxal phosphate binding"/>
    <property type="evidence" value="ECO:0007669"/>
    <property type="project" value="InterPro"/>
</dbReference>
<dbReference type="Gene3D" id="3.90.1150.10">
    <property type="entry name" value="Aspartate Aminotransferase, domain 1"/>
    <property type="match status" value="1"/>
</dbReference>
<dbReference type="PANTHER" id="PTHR43510:SF1">
    <property type="entry name" value="AMINOTRANSFERASE FUNCTION, HYPOTHETICAL (EUROFUNG)"/>
    <property type="match status" value="1"/>
</dbReference>
<evidence type="ECO:0000256" key="1">
    <source>
        <dbReference type="ARBA" id="ARBA00007441"/>
    </source>
</evidence>
<name>A0A8H5V824_GIBSU</name>
<dbReference type="InterPro" id="IPR015424">
    <property type="entry name" value="PyrdxlP-dep_Trfase"/>
</dbReference>
<dbReference type="GeneID" id="59313810"/>
<comment type="caution">
    <text evidence="4">The sequence shown here is derived from an EMBL/GenBank/DDBJ whole genome shotgun (WGS) entry which is preliminary data.</text>
</comment>
<evidence type="ECO:0000256" key="2">
    <source>
        <dbReference type="ARBA" id="ARBA00022898"/>
    </source>
</evidence>
<protein>
    <submittedName>
        <fullName evidence="4">Aspartate aminotransferase</fullName>
    </submittedName>
</protein>
<dbReference type="Proteomes" id="UP000547976">
    <property type="component" value="Unassembled WGS sequence"/>
</dbReference>
<dbReference type="PROSITE" id="PS00105">
    <property type="entry name" value="AA_TRANSFER_CLASS_1"/>
    <property type="match status" value="1"/>
</dbReference>
<dbReference type="InterPro" id="IPR015421">
    <property type="entry name" value="PyrdxlP-dep_Trfase_major"/>
</dbReference>
<keyword evidence="4" id="KW-0808">Transferase</keyword>
<dbReference type="CDD" id="cd00609">
    <property type="entry name" value="AAT_like"/>
    <property type="match status" value="1"/>
</dbReference>